<dbReference type="Pfam" id="PF07282">
    <property type="entry name" value="Cas12f1-like_TNB"/>
    <property type="match status" value="1"/>
</dbReference>
<dbReference type="Proteomes" id="UP000535491">
    <property type="component" value="Unassembled WGS sequence"/>
</dbReference>
<name>A0A7W1WR54_9BACL</name>
<evidence type="ECO:0000259" key="2">
    <source>
        <dbReference type="Pfam" id="PF07282"/>
    </source>
</evidence>
<accession>A0A7W1WR54</accession>
<protein>
    <submittedName>
        <fullName evidence="3">Transposase</fullName>
    </submittedName>
</protein>
<keyword evidence="4" id="KW-1185">Reference proteome</keyword>
<evidence type="ECO:0000313" key="4">
    <source>
        <dbReference type="Proteomes" id="UP000535491"/>
    </source>
</evidence>
<feature type="domain" description="Cas12f1-like TNB" evidence="2">
    <location>
        <begin position="4"/>
        <end position="44"/>
    </location>
</feature>
<organism evidence="3 4">
    <name type="scientific">Paenactinomyces guangxiensis</name>
    <dbReference type="NCBI Taxonomy" id="1490290"/>
    <lineage>
        <taxon>Bacteria</taxon>
        <taxon>Bacillati</taxon>
        <taxon>Bacillota</taxon>
        <taxon>Bacilli</taxon>
        <taxon>Bacillales</taxon>
        <taxon>Thermoactinomycetaceae</taxon>
        <taxon>Paenactinomyces</taxon>
    </lineage>
</organism>
<evidence type="ECO:0000256" key="1">
    <source>
        <dbReference type="ARBA" id="ARBA00023125"/>
    </source>
</evidence>
<evidence type="ECO:0000313" key="3">
    <source>
        <dbReference type="EMBL" id="MBA4494558.1"/>
    </source>
</evidence>
<dbReference type="GO" id="GO:0003677">
    <property type="term" value="F:DNA binding"/>
    <property type="evidence" value="ECO:0007669"/>
    <property type="project" value="UniProtKB-KW"/>
</dbReference>
<reference evidence="3 4" key="1">
    <citation type="submission" date="2020-07" db="EMBL/GenBank/DDBJ databases">
        <authorList>
            <person name="Feng H."/>
        </authorList>
    </citation>
    <scope>NUCLEOTIDE SEQUENCE [LARGE SCALE GENOMIC DNA]</scope>
    <source>
        <strain evidence="4">s-10</strain>
    </source>
</reference>
<dbReference type="InterPro" id="IPR010095">
    <property type="entry name" value="Cas12f1-like_TNB"/>
</dbReference>
<keyword evidence="1" id="KW-0238">DNA-binding</keyword>
<gene>
    <name evidence="3" type="ORF">H1191_09600</name>
</gene>
<proteinExistence type="predicted"/>
<dbReference type="EMBL" id="JACEIQ010000008">
    <property type="protein sequence ID" value="MBA4494558.1"/>
    <property type="molecule type" value="Genomic_DNA"/>
</dbReference>
<sequence>MAGPCNTSQACSECGQIVKKTGERIQRCSCGYIADRDVKAARNILKKAKGYVPERSG</sequence>
<dbReference type="RefSeq" id="WP_181751800.1">
    <property type="nucleotide sequence ID" value="NZ_JACEIQ010000008.1"/>
</dbReference>
<dbReference type="AlphaFoldDB" id="A0A7W1WR54"/>
<comment type="caution">
    <text evidence="3">The sequence shown here is derived from an EMBL/GenBank/DDBJ whole genome shotgun (WGS) entry which is preliminary data.</text>
</comment>